<gene>
    <name evidence="2" type="ORF">P8935_17310</name>
</gene>
<dbReference type="EMBL" id="CP121196">
    <property type="protein sequence ID" value="XBH16320.1"/>
    <property type="molecule type" value="Genomic_DNA"/>
</dbReference>
<accession>A0AAU7DG50</accession>
<sequence length="328" mass="34617">MTSFRRSVLLTASLCLLVPALSAQRQGGDCSYLVANQTYANTFQGFLNIPVYFAALNLPTPPGMGLVPNAGAGKITFFSGGTAANVETISIGWLGLKTDVLINGPFKLSWDTGKTPALCSGTFSGSDGQTNYNFQLIVTQNGRRVEMIHTDAGLVVGASSVLMETRGCHNSAIAGSYSYNTLGWALAPGYPVEQSLANTEISGLGYVPGSMSGAMRFYPKLPPSKSAFPDAPAGSGTVLAWDTLSANGTILKRTMTGWYKVDPLDCQGTIVLNDNVYPPYQIEVFVGADGETLHAVNVNVADPKLGIGPVPTFLMPISLERVSDGEDQ</sequence>
<feature type="chain" id="PRO_5043896429" evidence="1">
    <location>
        <begin position="24"/>
        <end position="328"/>
    </location>
</feature>
<evidence type="ECO:0000313" key="2">
    <source>
        <dbReference type="EMBL" id="XBH16320.1"/>
    </source>
</evidence>
<dbReference type="RefSeq" id="WP_348261549.1">
    <property type="nucleotide sequence ID" value="NZ_CP121196.1"/>
</dbReference>
<proteinExistence type="predicted"/>
<organism evidence="2">
    <name type="scientific">Telmatobacter sp. DSM 110680</name>
    <dbReference type="NCBI Taxonomy" id="3036704"/>
    <lineage>
        <taxon>Bacteria</taxon>
        <taxon>Pseudomonadati</taxon>
        <taxon>Acidobacteriota</taxon>
        <taxon>Terriglobia</taxon>
        <taxon>Terriglobales</taxon>
        <taxon>Acidobacteriaceae</taxon>
        <taxon>Telmatobacter</taxon>
    </lineage>
</organism>
<dbReference type="AlphaFoldDB" id="A0AAU7DG50"/>
<feature type="signal peptide" evidence="1">
    <location>
        <begin position="1"/>
        <end position="23"/>
    </location>
</feature>
<keyword evidence="1" id="KW-0732">Signal</keyword>
<reference evidence="2" key="1">
    <citation type="submission" date="2023-03" db="EMBL/GenBank/DDBJ databases">
        <title>Edaphobacter sp.</title>
        <authorList>
            <person name="Huber K.J."/>
            <person name="Papendorf J."/>
            <person name="Pilke C."/>
            <person name="Bunk B."/>
            <person name="Sproeer C."/>
            <person name="Pester M."/>
        </authorList>
    </citation>
    <scope>NUCLEOTIDE SEQUENCE</scope>
    <source>
        <strain evidence="2">DSM 110680</strain>
    </source>
</reference>
<name>A0AAU7DG50_9BACT</name>
<protein>
    <submittedName>
        <fullName evidence="2">Uncharacterized protein</fullName>
    </submittedName>
</protein>
<evidence type="ECO:0000256" key="1">
    <source>
        <dbReference type="SAM" id="SignalP"/>
    </source>
</evidence>